<protein>
    <recommendedName>
        <fullName evidence="3">Transcriptional regulator</fullName>
    </recommendedName>
</protein>
<dbReference type="InterPro" id="IPR051677">
    <property type="entry name" value="AfsR-DnrI-RedD_regulator"/>
</dbReference>
<dbReference type="SUPFAM" id="SSF48452">
    <property type="entry name" value="TPR-like"/>
    <property type="match status" value="1"/>
</dbReference>
<proteinExistence type="predicted"/>
<dbReference type="Proteomes" id="UP000030008">
    <property type="component" value="Unassembled WGS sequence"/>
</dbReference>
<dbReference type="Gene3D" id="1.10.10.10">
    <property type="entry name" value="Winged helix-like DNA-binding domain superfamily/Winged helix DNA-binding domain"/>
    <property type="match status" value="1"/>
</dbReference>
<dbReference type="GO" id="GO:0006355">
    <property type="term" value="P:regulation of DNA-templated transcription"/>
    <property type="evidence" value="ECO:0007669"/>
    <property type="project" value="InterPro"/>
</dbReference>
<dbReference type="Gene3D" id="1.25.40.10">
    <property type="entry name" value="Tetratricopeptide repeat domain"/>
    <property type="match status" value="1"/>
</dbReference>
<dbReference type="PANTHER" id="PTHR35807">
    <property type="entry name" value="TRANSCRIPTIONAL REGULATOR REDD-RELATED"/>
    <property type="match status" value="1"/>
</dbReference>
<dbReference type="InterPro" id="IPR036388">
    <property type="entry name" value="WH-like_DNA-bd_sf"/>
</dbReference>
<dbReference type="AlphaFoldDB" id="A0A099I2G5"/>
<accession>A0A099I2G5</accession>
<organism evidence="1 2">
    <name type="scientific">Clostridium innocuum</name>
    <dbReference type="NCBI Taxonomy" id="1522"/>
    <lineage>
        <taxon>Bacteria</taxon>
        <taxon>Bacillati</taxon>
        <taxon>Bacillota</taxon>
        <taxon>Clostridia</taxon>
        <taxon>Eubacteriales</taxon>
        <taxon>Clostridiaceae</taxon>
        <taxon>Clostridium</taxon>
    </lineage>
</organism>
<dbReference type="InterPro" id="IPR011990">
    <property type="entry name" value="TPR-like_helical_dom_sf"/>
</dbReference>
<reference evidence="1 2" key="1">
    <citation type="submission" date="2014-08" db="EMBL/GenBank/DDBJ databases">
        <title>Clostridium innocuum, an unnegligible vancomycin-resistant pathogen causing extra-intestinal infections.</title>
        <authorList>
            <person name="Feng Y."/>
            <person name="Chiu C.-H."/>
        </authorList>
    </citation>
    <scope>NUCLEOTIDE SEQUENCE [LARGE SCALE GENOMIC DNA]</scope>
    <source>
        <strain evidence="1 2">AN88</strain>
    </source>
</reference>
<sequence>MEMKIPPPSAGQEILEDWKDLAYSSEFVETLCKLELQSHDQDNPEKIAMNALNTVAEFYDADWCGVVEADLIFHVWNPIWWTSGKIHNDVVRKFFEQDKISPSEEWINALHHGKCMIIEDTSIYKDLNPAEYENYKKLDISSLIAYPFWKNPAGFLIVLNPKKHKTKVSLIQVLSFVVYSAISEARHTARSNRAFTADEIRTDKDIVINLFGSFEIHTLKSVLKEDEINSPKIIRILTYLLLNPNQHCSPRRLCDAIWPDEIIDNPSSKIKSLIYRLHTLFSDVLDHKLIISTCRGYQLNPDLNIVTDLQLFEDYWLLSQKTLSNKAKIEILKKLTIIYRGSLLSSAAGEHWLMNSEMGFHHKYMGIINELLKAFFEAENYDDIQEYASKALVVDNANKEVYYWLIKAMYKLGANGMARGELRNAERLLADDEYQVLLSALNGAI</sequence>
<dbReference type="InterPro" id="IPR016032">
    <property type="entry name" value="Sig_transdc_resp-reg_C-effctor"/>
</dbReference>
<evidence type="ECO:0000313" key="1">
    <source>
        <dbReference type="EMBL" id="KGJ51432.1"/>
    </source>
</evidence>
<dbReference type="EMBL" id="JQIF01000113">
    <property type="protein sequence ID" value="KGJ51432.1"/>
    <property type="molecule type" value="Genomic_DNA"/>
</dbReference>
<dbReference type="PANTHER" id="PTHR35807:SF1">
    <property type="entry name" value="TRANSCRIPTIONAL REGULATOR REDD"/>
    <property type="match status" value="1"/>
</dbReference>
<evidence type="ECO:0000313" key="2">
    <source>
        <dbReference type="Proteomes" id="UP000030008"/>
    </source>
</evidence>
<name>A0A099I2G5_CLOIN</name>
<dbReference type="SUPFAM" id="SSF46894">
    <property type="entry name" value="C-terminal effector domain of the bipartite response regulators"/>
    <property type="match status" value="1"/>
</dbReference>
<gene>
    <name evidence="1" type="ORF">CIAN88_20945</name>
</gene>
<evidence type="ECO:0008006" key="3">
    <source>
        <dbReference type="Google" id="ProtNLM"/>
    </source>
</evidence>
<comment type="caution">
    <text evidence="1">The sequence shown here is derived from an EMBL/GenBank/DDBJ whole genome shotgun (WGS) entry which is preliminary data.</text>
</comment>
<dbReference type="GO" id="GO:0003677">
    <property type="term" value="F:DNA binding"/>
    <property type="evidence" value="ECO:0007669"/>
    <property type="project" value="InterPro"/>
</dbReference>
<dbReference type="RefSeq" id="WP_044907959.1">
    <property type="nucleotide sequence ID" value="NZ_JQIF01000113.1"/>
</dbReference>